<accession>A0ABR1JEF6</accession>
<keyword evidence="2" id="KW-0812">Transmembrane</keyword>
<protein>
    <recommendedName>
        <fullName evidence="5">ATP synthase F0 subunit 8</fullName>
    </recommendedName>
</protein>
<keyword evidence="2" id="KW-0472">Membrane</keyword>
<feature type="region of interest" description="Disordered" evidence="1">
    <location>
        <begin position="42"/>
        <end position="76"/>
    </location>
</feature>
<gene>
    <name evidence="3" type="ORF">VKT23_009101</name>
</gene>
<proteinExistence type="predicted"/>
<evidence type="ECO:0000313" key="4">
    <source>
        <dbReference type="Proteomes" id="UP001498398"/>
    </source>
</evidence>
<dbReference type="Proteomes" id="UP001498398">
    <property type="component" value="Unassembled WGS sequence"/>
</dbReference>
<reference evidence="3 4" key="1">
    <citation type="submission" date="2024-01" db="EMBL/GenBank/DDBJ databases">
        <title>A draft genome for the cacao thread blight pathogen Marasmiellus scandens.</title>
        <authorList>
            <person name="Baruah I.K."/>
            <person name="Leung J."/>
            <person name="Bukari Y."/>
            <person name="Amoako-Attah I."/>
            <person name="Meinhardt L.W."/>
            <person name="Bailey B.A."/>
            <person name="Cohen S.P."/>
        </authorList>
    </citation>
    <scope>NUCLEOTIDE SEQUENCE [LARGE SCALE GENOMIC DNA]</scope>
    <source>
        <strain evidence="3 4">GH-19</strain>
    </source>
</reference>
<evidence type="ECO:0008006" key="5">
    <source>
        <dbReference type="Google" id="ProtNLM"/>
    </source>
</evidence>
<evidence type="ECO:0000256" key="2">
    <source>
        <dbReference type="SAM" id="Phobius"/>
    </source>
</evidence>
<feature type="transmembrane region" description="Helical" evidence="2">
    <location>
        <begin position="14"/>
        <end position="33"/>
    </location>
</feature>
<keyword evidence="4" id="KW-1185">Reference proteome</keyword>
<dbReference type="EMBL" id="JBANRG010000015">
    <property type="protein sequence ID" value="KAK7460378.1"/>
    <property type="molecule type" value="Genomic_DNA"/>
</dbReference>
<comment type="caution">
    <text evidence="3">The sequence shown here is derived from an EMBL/GenBank/DDBJ whole genome shotgun (WGS) entry which is preliminary data.</text>
</comment>
<organism evidence="3 4">
    <name type="scientific">Marasmiellus scandens</name>
    <dbReference type="NCBI Taxonomy" id="2682957"/>
    <lineage>
        <taxon>Eukaryota</taxon>
        <taxon>Fungi</taxon>
        <taxon>Dikarya</taxon>
        <taxon>Basidiomycota</taxon>
        <taxon>Agaricomycotina</taxon>
        <taxon>Agaricomycetes</taxon>
        <taxon>Agaricomycetidae</taxon>
        <taxon>Agaricales</taxon>
        <taxon>Marasmiineae</taxon>
        <taxon>Omphalotaceae</taxon>
        <taxon>Marasmiellus</taxon>
    </lineage>
</organism>
<name>A0ABR1JEF6_9AGAR</name>
<evidence type="ECO:0000256" key="1">
    <source>
        <dbReference type="SAM" id="MobiDB-lite"/>
    </source>
</evidence>
<evidence type="ECO:0000313" key="3">
    <source>
        <dbReference type="EMBL" id="KAK7460378.1"/>
    </source>
</evidence>
<keyword evidence="2" id="KW-1133">Transmembrane helix</keyword>
<sequence length="87" mass="9715">MDQLSNRLSFSSQIWNTTTMYLTILALIPVLLFKRWLGFPSDSTEPTANDHATRKKTESSFSGRTKTKNGLPVPGRDIEIENVGISS</sequence>